<evidence type="ECO:0000256" key="6">
    <source>
        <dbReference type="SAM" id="MobiDB-lite"/>
    </source>
</evidence>
<comment type="caution">
    <text evidence="8">The sequence shown here is derived from an EMBL/GenBank/DDBJ whole genome shotgun (WGS) entry which is preliminary data.</text>
</comment>
<feature type="domain" description="HAT C-terminal dimerisation" evidence="7">
    <location>
        <begin position="183"/>
        <end position="259"/>
    </location>
</feature>
<name>A0A225WHX6_9STRA</name>
<keyword evidence="9" id="KW-1185">Reference proteome</keyword>
<evidence type="ECO:0000256" key="1">
    <source>
        <dbReference type="ARBA" id="ARBA00004123"/>
    </source>
</evidence>
<dbReference type="PANTHER" id="PTHR46481:SF10">
    <property type="entry name" value="ZINC FINGER BED DOMAIN-CONTAINING PROTEIN 39"/>
    <property type="match status" value="1"/>
</dbReference>
<dbReference type="EMBL" id="NBNE01000789">
    <property type="protein sequence ID" value="OWZ17225.1"/>
    <property type="molecule type" value="Genomic_DNA"/>
</dbReference>
<dbReference type="Proteomes" id="UP000198211">
    <property type="component" value="Unassembled WGS sequence"/>
</dbReference>
<protein>
    <recommendedName>
        <fullName evidence="7">HAT C-terminal dimerisation domain-containing protein</fullName>
    </recommendedName>
</protein>
<evidence type="ECO:0000256" key="3">
    <source>
        <dbReference type="ARBA" id="ARBA00022771"/>
    </source>
</evidence>
<dbReference type="InterPro" id="IPR012337">
    <property type="entry name" value="RNaseH-like_sf"/>
</dbReference>
<dbReference type="Pfam" id="PF05699">
    <property type="entry name" value="Dimer_Tnp_hAT"/>
    <property type="match status" value="1"/>
</dbReference>
<organism evidence="8 9">
    <name type="scientific">Phytophthora megakarya</name>
    <dbReference type="NCBI Taxonomy" id="4795"/>
    <lineage>
        <taxon>Eukaryota</taxon>
        <taxon>Sar</taxon>
        <taxon>Stramenopiles</taxon>
        <taxon>Oomycota</taxon>
        <taxon>Peronosporomycetes</taxon>
        <taxon>Peronosporales</taxon>
        <taxon>Peronosporaceae</taxon>
        <taxon>Phytophthora</taxon>
    </lineage>
</organism>
<keyword evidence="5" id="KW-0539">Nucleus</keyword>
<evidence type="ECO:0000256" key="2">
    <source>
        <dbReference type="ARBA" id="ARBA00022723"/>
    </source>
</evidence>
<evidence type="ECO:0000313" key="8">
    <source>
        <dbReference type="EMBL" id="OWZ17225.1"/>
    </source>
</evidence>
<keyword evidence="2" id="KW-0479">Metal-binding</keyword>
<evidence type="ECO:0000256" key="4">
    <source>
        <dbReference type="ARBA" id="ARBA00022833"/>
    </source>
</evidence>
<dbReference type="GO" id="GO:0046983">
    <property type="term" value="F:protein dimerization activity"/>
    <property type="evidence" value="ECO:0007669"/>
    <property type="project" value="InterPro"/>
</dbReference>
<sequence length="268" mass="30079">MLQRSIRLQGALDGFFQHLHSEDGRVEFKDVWNKLSKPKHKEWLAIDCLCALLKPFGTVSTTLGAEEYPTLPLIMSALHAVKASRLDSISRSTCSKSMNHIKPSRVKATREKIVKAVMEMTDTSTAPPTQSSSRATMASPDPGLDRIFGPSEPEAESPTEKSCREEIEKYLYALKLIVLRRDDSQKKDKKPKKFDTLAWWSVNSATYPNISKLARKWLGAVATSVPSERAFSTSRNIITAKRCSLAPELVRDLVFIAENSRRMKKIGQ</sequence>
<gene>
    <name evidence="8" type="ORF">PHMEG_0008867</name>
</gene>
<accession>A0A225WHX6</accession>
<dbReference type="InterPro" id="IPR008906">
    <property type="entry name" value="HATC_C_dom"/>
</dbReference>
<feature type="compositionally biased region" description="Polar residues" evidence="6">
    <location>
        <begin position="121"/>
        <end position="136"/>
    </location>
</feature>
<dbReference type="AlphaFoldDB" id="A0A225WHX6"/>
<dbReference type="InterPro" id="IPR052035">
    <property type="entry name" value="ZnF_BED_domain_contain"/>
</dbReference>
<keyword evidence="3" id="KW-0863">Zinc-finger</keyword>
<dbReference type="OrthoDB" id="101009at2759"/>
<dbReference type="GO" id="GO:0005634">
    <property type="term" value="C:nucleus"/>
    <property type="evidence" value="ECO:0007669"/>
    <property type="project" value="UniProtKB-SubCell"/>
</dbReference>
<evidence type="ECO:0000259" key="7">
    <source>
        <dbReference type="Pfam" id="PF05699"/>
    </source>
</evidence>
<dbReference type="PANTHER" id="PTHR46481">
    <property type="entry name" value="ZINC FINGER BED DOMAIN-CONTAINING PROTEIN 4"/>
    <property type="match status" value="1"/>
</dbReference>
<keyword evidence="4" id="KW-0862">Zinc</keyword>
<evidence type="ECO:0000256" key="5">
    <source>
        <dbReference type="ARBA" id="ARBA00023242"/>
    </source>
</evidence>
<feature type="region of interest" description="Disordered" evidence="6">
    <location>
        <begin position="121"/>
        <end position="162"/>
    </location>
</feature>
<dbReference type="SUPFAM" id="SSF53098">
    <property type="entry name" value="Ribonuclease H-like"/>
    <property type="match status" value="1"/>
</dbReference>
<dbReference type="GO" id="GO:0008270">
    <property type="term" value="F:zinc ion binding"/>
    <property type="evidence" value="ECO:0007669"/>
    <property type="project" value="UniProtKB-KW"/>
</dbReference>
<evidence type="ECO:0000313" key="9">
    <source>
        <dbReference type="Proteomes" id="UP000198211"/>
    </source>
</evidence>
<comment type="subcellular location">
    <subcellularLocation>
        <location evidence="1">Nucleus</location>
    </subcellularLocation>
</comment>
<proteinExistence type="predicted"/>
<reference evidence="9" key="1">
    <citation type="submission" date="2017-03" db="EMBL/GenBank/DDBJ databases">
        <title>Phytopthora megakarya and P. palmivora, two closely related causual agents of cacao black pod achieved similar genome size and gene model numbers by different mechanisms.</title>
        <authorList>
            <person name="Ali S."/>
            <person name="Shao J."/>
            <person name="Larry D.J."/>
            <person name="Kronmiller B."/>
            <person name="Shen D."/>
            <person name="Strem M.D."/>
            <person name="Melnick R.L."/>
            <person name="Guiltinan M.J."/>
            <person name="Tyler B.M."/>
            <person name="Meinhardt L.W."/>
            <person name="Bailey B.A."/>
        </authorList>
    </citation>
    <scope>NUCLEOTIDE SEQUENCE [LARGE SCALE GENOMIC DNA]</scope>
    <source>
        <strain evidence="9">zdho120</strain>
    </source>
</reference>